<dbReference type="InterPro" id="IPR003347">
    <property type="entry name" value="JmjC_dom"/>
</dbReference>
<evidence type="ECO:0000313" key="2">
    <source>
        <dbReference type="EMBL" id="MDC8638274.1"/>
    </source>
</evidence>
<sequence length="349" mass="38249">MDTFGPRMFERLHDAYHASGQRGVCAFEIDGQAGEQFHVVADADGIAYGDGAHPNPSSTVRMTSAIANFVLDSPESIEFRSPTFAQQMQVQGDLSLAFSLGLLLRRPSAATVARFQEATRISGSRAPVAAIERLYRPSTEQVLACLAEQRPVVVEGALDAWPLPRSLQEFAERFGHCALTIDPRIVQQRDISDLVRALDGSGAEDIYTHGCQIPAALQQAFAPPFFDRHGPPAIAQLWMGQGGAGTRPVTLLHRDDLHGLLAQLYGYKRVLMFPPDQGEFLYPSIAYTNSQPCRVDPSAADHARYPLYANARALQVRLGPGEILVNPLGWFHCVFAEDKVVSLSYSFRA</sequence>
<dbReference type="PANTHER" id="PTHR12461">
    <property type="entry name" value="HYPOXIA-INDUCIBLE FACTOR 1 ALPHA INHIBITOR-RELATED"/>
    <property type="match status" value="1"/>
</dbReference>
<dbReference type="SUPFAM" id="SSF51197">
    <property type="entry name" value="Clavaminate synthase-like"/>
    <property type="match status" value="1"/>
</dbReference>
<dbReference type="AlphaFoldDB" id="A0A9X4H1E6"/>
<dbReference type="Gene3D" id="2.60.120.650">
    <property type="entry name" value="Cupin"/>
    <property type="match status" value="1"/>
</dbReference>
<gene>
    <name evidence="2" type="ORF">NY667_10635</name>
</gene>
<dbReference type="PROSITE" id="PS51184">
    <property type="entry name" value="JMJC"/>
    <property type="match status" value="1"/>
</dbReference>
<reference evidence="2" key="2">
    <citation type="submission" date="2022-08" db="EMBL/GenBank/DDBJ databases">
        <authorList>
            <person name="Iruegas-Bocardo F."/>
            <person name="Weisberg A.J."/>
            <person name="Riutta E.R."/>
            <person name="Kilday K."/>
            <person name="Bonkowski J.C."/>
            <person name="Creswell T."/>
            <person name="Daughtrey M.L."/>
            <person name="Rane K."/>
            <person name="Grunwald N.J."/>
            <person name="Chang J.H."/>
            <person name="Putnam M.L."/>
        </authorList>
    </citation>
    <scope>NUCLEOTIDE SEQUENCE</scope>
    <source>
        <strain evidence="2">22-338</strain>
    </source>
</reference>
<dbReference type="PANTHER" id="PTHR12461:SF105">
    <property type="entry name" value="HYPOXIA-INDUCIBLE FACTOR 1-ALPHA INHIBITOR"/>
    <property type="match status" value="1"/>
</dbReference>
<dbReference type="RefSeq" id="WP_180968714.1">
    <property type="nucleotide sequence ID" value="NZ_CP168178.1"/>
</dbReference>
<dbReference type="Proteomes" id="UP001140230">
    <property type="component" value="Unassembled WGS sequence"/>
</dbReference>
<dbReference type="InterPro" id="IPR041667">
    <property type="entry name" value="Cupin_8"/>
</dbReference>
<reference evidence="2" key="1">
    <citation type="journal article" date="2022" name="Phytopathology">
        <title>Whole genome sequencing-based tracing of a 2022 introduction and outbreak of Xanthomonas hortorum pv. pelargonii.</title>
        <authorList>
            <person name="Iruegas Bocardo F."/>
            <person name="Weisberg A.J."/>
            <person name="Riutta E.R."/>
            <person name="Kilday K.B."/>
            <person name="Bonkowski J.C."/>
            <person name="Creswell T.C."/>
            <person name="Daughtrey M."/>
            <person name="Rane K.K."/>
            <person name="Grunwald N.J."/>
            <person name="Chang J.H."/>
            <person name="Putnam M."/>
        </authorList>
    </citation>
    <scope>NUCLEOTIDE SEQUENCE</scope>
    <source>
        <strain evidence="2">22-338</strain>
    </source>
</reference>
<accession>A0A9X4H1E6</accession>
<dbReference type="Pfam" id="PF13621">
    <property type="entry name" value="Cupin_8"/>
    <property type="match status" value="1"/>
</dbReference>
<evidence type="ECO:0000313" key="3">
    <source>
        <dbReference type="Proteomes" id="UP001140230"/>
    </source>
</evidence>
<protein>
    <submittedName>
        <fullName evidence="2">Cupin-like domain-containing protein</fullName>
    </submittedName>
</protein>
<name>A0A9X4H1E6_9XANT</name>
<dbReference type="EMBL" id="JANWTP010000029">
    <property type="protein sequence ID" value="MDC8638274.1"/>
    <property type="molecule type" value="Genomic_DNA"/>
</dbReference>
<comment type="caution">
    <text evidence="2">The sequence shown here is derived from an EMBL/GenBank/DDBJ whole genome shotgun (WGS) entry which is preliminary data.</text>
</comment>
<organism evidence="2 3">
    <name type="scientific">Xanthomonas hortorum pv. hederae</name>
    <dbReference type="NCBI Taxonomy" id="453603"/>
    <lineage>
        <taxon>Bacteria</taxon>
        <taxon>Pseudomonadati</taxon>
        <taxon>Pseudomonadota</taxon>
        <taxon>Gammaproteobacteria</taxon>
        <taxon>Lysobacterales</taxon>
        <taxon>Lysobacteraceae</taxon>
        <taxon>Xanthomonas</taxon>
    </lineage>
</organism>
<evidence type="ECO:0000259" key="1">
    <source>
        <dbReference type="PROSITE" id="PS51184"/>
    </source>
</evidence>
<proteinExistence type="predicted"/>
<feature type="domain" description="JmjC" evidence="1">
    <location>
        <begin position="211"/>
        <end position="349"/>
    </location>
</feature>